<dbReference type="EMBL" id="JAUSSK010000003">
    <property type="protein sequence ID" value="MDQ0010473.1"/>
    <property type="molecule type" value="Genomic_DNA"/>
</dbReference>
<dbReference type="InterPro" id="IPR011146">
    <property type="entry name" value="HIT-like"/>
</dbReference>
<name>A0ABT9SZN4_9GAMM</name>
<dbReference type="RefSeq" id="WP_306850562.1">
    <property type="nucleotide sequence ID" value="NZ_JAUSSK010000003.1"/>
</dbReference>
<proteinExistence type="predicted"/>
<gene>
    <name evidence="3" type="ORF">J2T07_002663</name>
</gene>
<accession>A0ABT9SZN4</accession>
<reference evidence="3 4" key="1">
    <citation type="submission" date="2023-07" db="EMBL/GenBank/DDBJ databases">
        <title>Sorghum-associated microbial communities from plants grown in Nebraska, USA.</title>
        <authorList>
            <person name="Schachtman D."/>
        </authorList>
    </citation>
    <scope>NUCLEOTIDE SEQUENCE [LARGE SCALE GENOMIC DNA]</scope>
    <source>
        <strain evidence="3 4">CC60</strain>
    </source>
</reference>
<feature type="domain" description="HIT" evidence="2">
    <location>
        <begin position="103"/>
        <end position="179"/>
    </location>
</feature>
<dbReference type="SUPFAM" id="SSF54197">
    <property type="entry name" value="HIT-like"/>
    <property type="match status" value="1"/>
</dbReference>
<dbReference type="Pfam" id="PF01230">
    <property type="entry name" value="HIT"/>
    <property type="match status" value="1"/>
</dbReference>
<dbReference type="PANTHER" id="PTHR46648">
    <property type="entry name" value="HIT FAMILY PROTEIN 1"/>
    <property type="match status" value="1"/>
</dbReference>
<dbReference type="PANTHER" id="PTHR46648:SF1">
    <property type="entry name" value="ADENOSINE 5'-MONOPHOSPHORAMIDASE HNT1"/>
    <property type="match status" value="1"/>
</dbReference>
<dbReference type="PROSITE" id="PS51084">
    <property type="entry name" value="HIT_2"/>
    <property type="match status" value="1"/>
</dbReference>
<dbReference type="InterPro" id="IPR001310">
    <property type="entry name" value="Histidine_triad_HIT"/>
</dbReference>
<evidence type="ECO:0000256" key="1">
    <source>
        <dbReference type="PROSITE-ProRule" id="PRU00464"/>
    </source>
</evidence>
<evidence type="ECO:0000313" key="4">
    <source>
        <dbReference type="Proteomes" id="UP001237737"/>
    </source>
</evidence>
<protein>
    <submittedName>
        <fullName evidence="3">Histidine triad (HIT) family protein</fullName>
    </submittedName>
</protein>
<evidence type="ECO:0000313" key="3">
    <source>
        <dbReference type="EMBL" id="MDQ0010473.1"/>
    </source>
</evidence>
<keyword evidence="4" id="KW-1185">Reference proteome</keyword>
<feature type="short sequence motif" description="Histidine triad motif" evidence="1">
    <location>
        <begin position="164"/>
        <end position="168"/>
    </location>
</feature>
<dbReference type="Proteomes" id="UP001237737">
    <property type="component" value="Unassembled WGS sequence"/>
</dbReference>
<organism evidence="3 4">
    <name type="scientific">Luteibacter jiangsuensis</name>
    <dbReference type="NCBI Taxonomy" id="637577"/>
    <lineage>
        <taxon>Bacteria</taxon>
        <taxon>Pseudomonadati</taxon>
        <taxon>Pseudomonadota</taxon>
        <taxon>Gammaproteobacteria</taxon>
        <taxon>Lysobacterales</taxon>
        <taxon>Rhodanobacteraceae</taxon>
        <taxon>Luteibacter</taxon>
    </lineage>
</organism>
<sequence length="203" mass="22762">MRALSYLGFRKLRFVHAGVWYTWPTPDLLTLSSLTGNRGTPQEHAPPWDLLVGSLMKNAPPSYECPFCRIAETLPSPTPEAAVVLVDADVFALVPTHHYAGIKGNCLVLPRGHYENVLDIPDNLGSEFFRATRRLAHAMRNAFRCEGISTRQHNGPAGDQDVWHFHLHVFPRYSNDGLHAGQKVPYTNEERIELAASLRVALR</sequence>
<evidence type="ECO:0000259" key="2">
    <source>
        <dbReference type="PROSITE" id="PS51084"/>
    </source>
</evidence>
<comment type="caution">
    <text evidence="3">The sequence shown here is derived from an EMBL/GenBank/DDBJ whole genome shotgun (WGS) entry which is preliminary data.</text>
</comment>
<dbReference type="InterPro" id="IPR036265">
    <property type="entry name" value="HIT-like_sf"/>
</dbReference>
<dbReference type="Gene3D" id="3.30.428.10">
    <property type="entry name" value="HIT-like"/>
    <property type="match status" value="1"/>
</dbReference>